<dbReference type="OrthoDB" id="3052647at2759"/>
<proteinExistence type="predicted"/>
<organism evidence="2 3">
    <name type="scientific">Gymnopilus junonius</name>
    <name type="common">Spectacular rustgill mushroom</name>
    <name type="synonym">Gymnopilus spectabilis subsp. junonius</name>
    <dbReference type="NCBI Taxonomy" id="109634"/>
    <lineage>
        <taxon>Eukaryota</taxon>
        <taxon>Fungi</taxon>
        <taxon>Dikarya</taxon>
        <taxon>Basidiomycota</taxon>
        <taxon>Agaricomycotina</taxon>
        <taxon>Agaricomycetes</taxon>
        <taxon>Agaricomycetidae</taxon>
        <taxon>Agaricales</taxon>
        <taxon>Agaricineae</taxon>
        <taxon>Hymenogastraceae</taxon>
        <taxon>Gymnopilus</taxon>
    </lineage>
</organism>
<feature type="compositionally biased region" description="Polar residues" evidence="1">
    <location>
        <begin position="315"/>
        <end position="324"/>
    </location>
</feature>
<name>A0A9P5TRD8_GYMJU</name>
<comment type="caution">
    <text evidence="2">The sequence shown here is derived from an EMBL/GenBank/DDBJ whole genome shotgun (WGS) entry which is preliminary data.</text>
</comment>
<feature type="compositionally biased region" description="Low complexity" evidence="1">
    <location>
        <begin position="325"/>
        <end position="334"/>
    </location>
</feature>
<accession>A0A9P5TRD8</accession>
<sequence length="429" mass="46063">MGFADVSNSSGVQDPTWECILDGTPIDVNNPPDSPTDQFSFCSWDTDGQGKHNITLNVKSNGKQLFFDQITYVPDPHIPVRNVTVLVGKEDDALMVHEGVESVGSMKTGSRMAMGGAGPVVTFSFFGTGLSWFGKVKDGLDQPMLSGCYSIDNQQPPINFAVNASSGQGKGSSKSKTPLLFFQAHHLPLVNHTITVTNIGDTQSTHLPLSYLILDNGQLPQPSIRLSQPPPQGLFPNASSVYPSQPSYMGGGDGRASDSGQVSDPKKTFPFQQIVIALAGTLFLVFIAGNMSQVSSPEYPFASAGNSFSNFAKRFTSSTSNRPNSLFQSSRPLSPLPSKRISFASSAGFSARTYRPYISRPRSNTRSSTGSTATLLPGESPPSRKGSLRFSFPDDQTVVEEQVEYKEGRLWHPKPPEGMDNPPPSDGGG</sequence>
<evidence type="ECO:0000313" key="2">
    <source>
        <dbReference type="EMBL" id="KAF8909278.1"/>
    </source>
</evidence>
<feature type="region of interest" description="Disordered" evidence="1">
    <location>
        <begin position="315"/>
        <end position="334"/>
    </location>
</feature>
<dbReference type="Gene3D" id="2.60.120.260">
    <property type="entry name" value="Galactose-binding domain-like"/>
    <property type="match status" value="1"/>
</dbReference>
<dbReference type="EMBL" id="JADNYJ010000009">
    <property type="protein sequence ID" value="KAF8909278.1"/>
    <property type="molecule type" value="Genomic_DNA"/>
</dbReference>
<feature type="region of interest" description="Disordered" evidence="1">
    <location>
        <begin position="356"/>
        <end position="429"/>
    </location>
</feature>
<evidence type="ECO:0000313" key="3">
    <source>
        <dbReference type="Proteomes" id="UP000724874"/>
    </source>
</evidence>
<dbReference type="AlphaFoldDB" id="A0A9P5TRD8"/>
<keyword evidence="3" id="KW-1185">Reference proteome</keyword>
<feature type="compositionally biased region" description="Basic and acidic residues" evidence="1">
    <location>
        <begin position="403"/>
        <end position="417"/>
    </location>
</feature>
<gene>
    <name evidence="2" type="ORF">CPB84DRAFT_1765737</name>
</gene>
<protein>
    <submittedName>
        <fullName evidence="2">Uncharacterized protein</fullName>
    </submittedName>
</protein>
<feature type="compositionally biased region" description="Polar residues" evidence="1">
    <location>
        <begin position="361"/>
        <end position="374"/>
    </location>
</feature>
<evidence type="ECO:0000256" key="1">
    <source>
        <dbReference type="SAM" id="MobiDB-lite"/>
    </source>
</evidence>
<dbReference type="Proteomes" id="UP000724874">
    <property type="component" value="Unassembled WGS sequence"/>
</dbReference>
<reference evidence="2" key="1">
    <citation type="submission" date="2020-11" db="EMBL/GenBank/DDBJ databases">
        <authorList>
            <consortium name="DOE Joint Genome Institute"/>
            <person name="Ahrendt S."/>
            <person name="Riley R."/>
            <person name="Andreopoulos W."/>
            <person name="LaButti K."/>
            <person name="Pangilinan J."/>
            <person name="Ruiz-duenas F.J."/>
            <person name="Barrasa J.M."/>
            <person name="Sanchez-Garcia M."/>
            <person name="Camarero S."/>
            <person name="Miyauchi S."/>
            <person name="Serrano A."/>
            <person name="Linde D."/>
            <person name="Babiker R."/>
            <person name="Drula E."/>
            <person name="Ayuso-Fernandez I."/>
            <person name="Pacheco R."/>
            <person name="Padilla G."/>
            <person name="Ferreira P."/>
            <person name="Barriuso J."/>
            <person name="Kellner H."/>
            <person name="Castanera R."/>
            <person name="Alfaro M."/>
            <person name="Ramirez L."/>
            <person name="Pisabarro A.G."/>
            <person name="Kuo A."/>
            <person name="Tritt A."/>
            <person name="Lipzen A."/>
            <person name="He G."/>
            <person name="Yan M."/>
            <person name="Ng V."/>
            <person name="Cullen D."/>
            <person name="Martin F."/>
            <person name="Rosso M.-N."/>
            <person name="Henrissat B."/>
            <person name="Hibbett D."/>
            <person name="Martinez A.T."/>
            <person name="Grigoriev I.V."/>
        </authorList>
    </citation>
    <scope>NUCLEOTIDE SEQUENCE</scope>
    <source>
        <strain evidence="2">AH 44721</strain>
    </source>
</reference>